<gene>
    <name evidence="1" type="ORF">HD600_000400</name>
</gene>
<proteinExistence type="predicted"/>
<dbReference type="Proteomes" id="UP000517712">
    <property type="component" value="Unassembled WGS sequence"/>
</dbReference>
<dbReference type="AlphaFoldDB" id="A0A7W9CAH9"/>
<comment type="caution">
    <text evidence="1">The sequence shown here is derived from an EMBL/GenBank/DDBJ whole genome shotgun (WGS) entry which is preliminary data.</text>
</comment>
<sequence>MPSTSPAERFDVIVDFSGHDIGDQITMVNDNGSDG</sequence>
<name>A0A7W9CAH9_9MICO</name>
<organism evidence="1 2">
    <name type="scientific">Microbacterium ginsengiterrae</name>
    <dbReference type="NCBI Taxonomy" id="546115"/>
    <lineage>
        <taxon>Bacteria</taxon>
        <taxon>Bacillati</taxon>
        <taxon>Actinomycetota</taxon>
        <taxon>Actinomycetes</taxon>
        <taxon>Micrococcales</taxon>
        <taxon>Microbacteriaceae</taxon>
        <taxon>Microbacterium</taxon>
    </lineage>
</organism>
<dbReference type="Gene3D" id="2.60.40.420">
    <property type="entry name" value="Cupredoxins - blue copper proteins"/>
    <property type="match status" value="1"/>
</dbReference>
<reference evidence="1 2" key="1">
    <citation type="submission" date="2020-08" db="EMBL/GenBank/DDBJ databases">
        <title>Sequencing the genomes of 1000 actinobacteria strains.</title>
        <authorList>
            <person name="Klenk H.-P."/>
        </authorList>
    </citation>
    <scope>NUCLEOTIDE SEQUENCE [LARGE SCALE GENOMIC DNA]</scope>
    <source>
        <strain evidence="1 2">DSM 24823</strain>
    </source>
</reference>
<dbReference type="EMBL" id="JACHMU010000001">
    <property type="protein sequence ID" value="MBB5741903.1"/>
    <property type="molecule type" value="Genomic_DNA"/>
</dbReference>
<evidence type="ECO:0000313" key="1">
    <source>
        <dbReference type="EMBL" id="MBB5741903.1"/>
    </source>
</evidence>
<keyword evidence="2" id="KW-1185">Reference proteome</keyword>
<accession>A0A7W9CAH9</accession>
<evidence type="ECO:0000313" key="2">
    <source>
        <dbReference type="Proteomes" id="UP000517712"/>
    </source>
</evidence>
<dbReference type="InterPro" id="IPR008972">
    <property type="entry name" value="Cupredoxin"/>
</dbReference>
<protein>
    <submittedName>
        <fullName evidence="1">Uncharacterized protein</fullName>
    </submittedName>
</protein>